<protein>
    <submittedName>
        <fullName evidence="2">Archaeal seryl-tRNA synthetase-related sequence</fullName>
    </submittedName>
</protein>
<reference evidence="2 3" key="1">
    <citation type="submission" date="2015-08" db="EMBL/GenBank/DDBJ databases">
        <authorList>
            <person name="Babu N.S."/>
            <person name="Beckwith C.J."/>
            <person name="Beseler K.G."/>
            <person name="Brison A."/>
            <person name="Carone J.V."/>
            <person name="Caskin T.P."/>
            <person name="Diamond M."/>
            <person name="Durham M.E."/>
            <person name="Foxe J.M."/>
            <person name="Go M."/>
            <person name="Henderson B.A."/>
            <person name="Jones I.B."/>
            <person name="McGettigan J.A."/>
            <person name="Micheletti S.J."/>
            <person name="Nasrallah M.E."/>
            <person name="Ortiz D."/>
            <person name="Piller C.R."/>
            <person name="Privatt S.R."/>
            <person name="Schneider S.L."/>
            <person name="Sharp S."/>
            <person name="Smith T.C."/>
            <person name="Stanton J.D."/>
            <person name="Ullery H.E."/>
            <person name="Wilson R.J."/>
            <person name="Serrano M.G."/>
            <person name="Buck G."/>
            <person name="Lee V."/>
            <person name="Wang Y."/>
            <person name="Carvalho R."/>
            <person name="Voegtly L."/>
            <person name="Shi R."/>
            <person name="Duckworth R."/>
            <person name="Johnson A."/>
            <person name="Loviza R."/>
            <person name="Walstead R."/>
            <person name="Shah Z."/>
            <person name="Kiflezghi M."/>
            <person name="Wade K."/>
            <person name="Ball S.L."/>
            <person name="Bradley K.W."/>
            <person name="Asai D.J."/>
            <person name="Bowman C.A."/>
            <person name="Russell D.A."/>
            <person name="Pope W.H."/>
            <person name="Jacobs-Sera D."/>
            <person name="Hendrix R.W."/>
            <person name="Hatfull G.F."/>
        </authorList>
    </citation>
    <scope>NUCLEOTIDE SEQUENCE [LARGE SCALE GENOMIC DNA]</scope>
    <source>
        <strain evidence="2 3">DSM 27648</strain>
    </source>
</reference>
<dbReference type="RefSeq" id="WP_146649670.1">
    <property type="nucleotide sequence ID" value="NZ_CP012333.1"/>
</dbReference>
<dbReference type="InterPro" id="IPR045864">
    <property type="entry name" value="aa-tRNA-synth_II/BPL/LPL"/>
</dbReference>
<dbReference type="OrthoDB" id="583154at2"/>
<dbReference type="EMBL" id="CP012333">
    <property type="protein sequence ID" value="AKU98692.1"/>
    <property type="molecule type" value="Genomic_DNA"/>
</dbReference>
<sequence length="391" mass="43004">MNFRISFEEAIHPELVAELEKSVTYASAKLRSFRVTADGRGAEVECEQGARAEVTDKVGKLVGAMLRSFRSLGEPEEIARRTRRDSLPIESDAFAELEKRKWVRVLGRGQVSLAGGAYALRRFLDEAVRDVAKTRFSAEDEDHPALLDTEVLVRCGYFRSFPHSVCFASHFVEDFDAIESFRAANAESDTLAVPEPSALTHSDAVLRPAVCLPVYRELEGASLPPGGITITTSGKAFRYESRNMAGLKRLWDFSMREIVFVGSAEDVEGQRTRMIEAVTSLMDAWDLGGRLVAASDPFFATVRGAKALWQRSRAAKYEMMVEAGPEAIAAGSINFAGTLFGDAFGIRTNEGEIATTACVGFGLERLVLALFSQHGFARERWPGVLREVVFG</sequence>
<keyword evidence="2" id="KW-0436">Ligase</keyword>
<dbReference type="PROSITE" id="PS50862">
    <property type="entry name" value="AA_TRNA_LIGASE_II"/>
    <property type="match status" value="1"/>
</dbReference>
<dbReference type="PATRIC" id="fig|1391654.3.peg.5425"/>
<keyword evidence="3" id="KW-1185">Reference proteome</keyword>
<evidence type="ECO:0000313" key="3">
    <source>
        <dbReference type="Proteomes" id="UP000064967"/>
    </source>
</evidence>
<dbReference type="SUPFAM" id="SSF55681">
    <property type="entry name" value="Class II aaRS and biotin synthetases"/>
    <property type="match status" value="1"/>
</dbReference>
<organism evidence="2 3">
    <name type="scientific">Labilithrix luteola</name>
    <dbReference type="NCBI Taxonomy" id="1391654"/>
    <lineage>
        <taxon>Bacteria</taxon>
        <taxon>Pseudomonadati</taxon>
        <taxon>Myxococcota</taxon>
        <taxon>Polyangia</taxon>
        <taxon>Polyangiales</taxon>
        <taxon>Labilitrichaceae</taxon>
        <taxon>Labilithrix</taxon>
    </lineage>
</organism>
<dbReference type="KEGG" id="llu:AKJ09_05356"/>
<dbReference type="Proteomes" id="UP000064967">
    <property type="component" value="Chromosome"/>
</dbReference>
<feature type="domain" description="Aminoacyl-transfer RNA synthetases class-II family profile" evidence="1">
    <location>
        <begin position="104"/>
        <end position="382"/>
    </location>
</feature>
<dbReference type="Gene3D" id="3.30.930.10">
    <property type="entry name" value="Bira Bifunctional Protein, Domain 2"/>
    <property type="match status" value="1"/>
</dbReference>
<dbReference type="GO" id="GO:0004812">
    <property type="term" value="F:aminoacyl-tRNA ligase activity"/>
    <property type="evidence" value="ECO:0007669"/>
    <property type="project" value="UniProtKB-KW"/>
</dbReference>
<evidence type="ECO:0000259" key="1">
    <source>
        <dbReference type="PROSITE" id="PS50862"/>
    </source>
</evidence>
<evidence type="ECO:0000313" key="2">
    <source>
        <dbReference type="EMBL" id="AKU98692.1"/>
    </source>
</evidence>
<gene>
    <name evidence="2" type="ORF">AKJ09_05356</name>
</gene>
<name>A0A0K1PYW2_9BACT</name>
<dbReference type="InterPro" id="IPR006195">
    <property type="entry name" value="aa-tRNA-synth_II"/>
</dbReference>
<keyword evidence="2" id="KW-0030">Aminoacyl-tRNA synthetase</keyword>
<proteinExistence type="predicted"/>
<accession>A0A0K1PYW2</accession>
<dbReference type="STRING" id="1391654.AKJ09_05356"/>
<dbReference type="AlphaFoldDB" id="A0A0K1PYW2"/>